<evidence type="ECO:0000313" key="2">
    <source>
        <dbReference type="EMBL" id="KAG9449950.1"/>
    </source>
</evidence>
<dbReference type="Proteomes" id="UP000825729">
    <property type="component" value="Unassembled WGS sequence"/>
</dbReference>
<accession>A0AAV7EPA9</accession>
<protein>
    <submittedName>
        <fullName evidence="2">Uncharacterized protein</fullName>
    </submittedName>
</protein>
<sequence>MPHARESSGIDEMDGRILIRRRAKQIGRSGIRETGRRSATRALRTAQNPTDTLETPPGRCSFLGRGASHSGGSHGNRSGVGVYRGTVTLSLSAFYQH</sequence>
<feature type="region of interest" description="Disordered" evidence="1">
    <location>
        <begin position="23"/>
        <end position="81"/>
    </location>
</feature>
<dbReference type="AlphaFoldDB" id="A0AAV7EPA9"/>
<gene>
    <name evidence="2" type="ORF">H6P81_009915</name>
</gene>
<dbReference type="EMBL" id="JAINDJ010000004">
    <property type="protein sequence ID" value="KAG9449950.1"/>
    <property type="molecule type" value="Genomic_DNA"/>
</dbReference>
<reference evidence="2 3" key="1">
    <citation type="submission" date="2021-07" db="EMBL/GenBank/DDBJ databases">
        <title>The Aristolochia fimbriata genome: insights into angiosperm evolution, floral development and chemical biosynthesis.</title>
        <authorList>
            <person name="Jiao Y."/>
        </authorList>
    </citation>
    <scope>NUCLEOTIDE SEQUENCE [LARGE SCALE GENOMIC DNA]</scope>
    <source>
        <strain evidence="2">IBCAS-2021</strain>
        <tissue evidence="2">Leaf</tissue>
    </source>
</reference>
<evidence type="ECO:0000313" key="3">
    <source>
        <dbReference type="Proteomes" id="UP000825729"/>
    </source>
</evidence>
<keyword evidence="3" id="KW-1185">Reference proteome</keyword>
<name>A0AAV7EPA9_ARIFI</name>
<proteinExistence type="predicted"/>
<comment type="caution">
    <text evidence="2">The sequence shown here is derived from an EMBL/GenBank/DDBJ whole genome shotgun (WGS) entry which is preliminary data.</text>
</comment>
<evidence type="ECO:0000256" key="1">
    <source>
        <dbReference type="SAM" id="MobiDB-lite"/>
    </source>
</evidence>
<organism evidence="2 3">
    <name type="scientific">Aristolochia fimbriata</name>
    <name type="common">White veined hardy Dutchman's pipe vine</name>
    <dbReference type="NCBI Taxonomy" id="158543"/>
    <lineage>
        <taxon>Eukaryota</taxon>
        <taxon>Viridiplantae</taxon>
        <taxon>Streptophyta</taxon>
        <taxon>Embryophyta</taxon>
        <taxon>Tracheophyta</taxon>
        <taxon>Spermatophyta</taxon>
        <taxon>Magnoliopsida</taxon>
        <taxon>Magnoliidae</taxon>
        <taxon>Piperales</taxon>
        <taxon>Aristolochiaceae</taxon>
        <taxon>Aristolochia</taxon>
    </lineage>
</organism>
<feature type="compositionally biased region" description="Low complexity" evidence="1">
    <location>
        <begin position="64"/>
        <end position="81"/>
    </location>
</feature>